<sequence length="113" mass="13006">MVGRLGEFTKQVLEGTFIKGLKSKLRSSVAVMQPKGLIHTMRLVVMINENRAHEDEIEKYGELGDDPQFSKIQLQKLDFYLEGKIAVLEVYRFQNQLFFRLQLLSSTLIDLSS</sequence>
<keyword evidence="2" id="KW-1185">Reference proteome</keyword>
<dbReference type="EMBL" id="CAKMRJ010001112">
    <property type="protein sequence ID" value="CAH1421030.1"/>
    <property type="molecule type" value="Genomic_DNA"/>
</dbReference>
<reference evidence="1 2" key="1">
    <citation type="submission" date="2022-01" db="EMBL/GenBank/DDBJ databases">
        <authorList>
            <person name="Xiong W."/>
            <person name="Schranz E."/>
        </authorList>
    </citation>
    <scope>NUCLEOTIDE SEQUENCE [LARGE SCALE GENOMIC DNA]</scope>
</reference>
<organism evidence="1 2">
    <name type="scientific">Lactuca virosa</name>
    <dbReference type="NCBI Taxonomy" id="75947"/>
    <lineage>
        <taxon>Eukaryota</taxon>
        <taxon>Viridiplantae</taxon>
        <taxon>Streptophyta</taxon>
        <taxon>Embryophyta</taxon>
        <taxon>Tracheophyta</taxon>
        <taxon>Spermatophyta</taxon>
        <taxon>Magnoliopsida</taxon>
        <taxon>eudicotyledons</taxon>
        <taxon>Gunneridae</taxon>
        <taxon>Pentapetalae</taxon>
        <taxon>asterids</taxon>
        <taxon>campanulids</taxon>
        <taxon>Asterales</taxon>
        <taxon>Asteraceae</taxon>
        <taxon>Cichorioideae</taxon>
        <taxon>Cichorieae</taxon>
        <taxon>Lactucinae</taxon>
        <taxon>Lactuca</taxon>
    </lineage>
</organism>
<accession>A0AAU9M2P4</accession>
<dbReference type="Proteomes" id="UP001157418">
    <property type="component" value="Unassembled WGS sequence"/>
</dbReference>
<evidence type="ECO:0000313" key="1">
    <source>
        <dbReference type="EMBL" id="CAH1421030.1"/>
    </source>
</evidence>
<dbReference type="AlphaFoldDB" id="A0AAU9M2P4"/>
<name>A0AAU9M2P4_9ASTR</name>
<comment type="caution">
    <text evidence="1">The sequence shown here is derived from an EMBL/GenBank/DDBJ whole genome shotgun (WGS) entry which is preliminary data.</text>
</comment>
<gene>
    <name evidence="1" type="ORF">LVIROSA_LOCUS8450</name>
</gene>
<protein>
    <submittedName>
        <fullName evidence="1">Uncharacterized protein</fullName>
    </submittedName>
</protein>
<evidence type="ECO:0000313" key="2">
    <source>
        <dbReference type="Proteomes" id="UP001157418"/>
    </source>
</evidence>
<proteinExistence type="predicted"/>